<keyword evidence="4 7" id="KW-1133">Transmembrane helix</keyword>
<name>A0A9R0QQV6_TRITD</name>
<evidence type="ECO:0000256" key="4">
    <source>
        <dbReference type="ARBA" id="ARBA00022989"/>
    </source>
</evidence>
<dbReference type="GO" id="GO:0005886">
    <property type="term" value="C:plasma membrane"/>
    <property type="evidence" value="ECO:0007669"/>
    <property type="project" value="UniProtKB-SubCell"/>
</dbReference>
<feature type="transmembrane region" description="Helical" evidence="7">
    <location>
        <begin position="476"/>
        <end position="500"/>
    </location>
</feature>
<feature type="region of interest" description="Disordered" evidence="6">
    <location>
        <begin position="22"/>
        <end position="70"/>
    </location>
</feature>
<gene>
    <name evidence="8" type="ORF">TRITD_1Bv1G088230</name>
</gene>
<feature type="compositionally biased region" description="Basic residues" evidence="6">
    <location>
        <begin position="45"/>
        <end position="70"/>
    </location>
</feature>
<accession>A0A9R0QQV6</accession>
<feature type="region of interest" description="Disordered" evidence="6">
    <location>
        <begin position="237"/>
        <end position="381"/>
    </location>
</feature>
<evidence type="ECO:0000256" key="1">
    <source>
        <dbReference type="ARBA" id="ARBA00004651"/>
    </source>
</evidence>
<evidence type="ECO:0008006" key="10">
    <source>
        <dbReference type="Google" id="ProtNLM"/>
    </source>
</evidence>
<feature type="compositionally biased region" description="Basic and acidic residues" evidence="6">
    <location>
        <begin position="243"/>
        <end position="259"/>
    </location>
</feature>
<feature type="compositionally biased region" description="Low complexity" evidence="6">
    <location>
        <begin position="119"/>
        <end position="129"/>
    </location>
</feature>
<proteinExistence type="predicted"/>
<keyword evidence="9" id="KW-1185">Reference proteome</keyword>
<reference evidence="8 9" key="1">
    <citation type="submission" date="2017-09" db="EMBL/GenBank/DDBJ databases">
        <authorList>
            <consortium name="International Durum Wheat Genome Sequencing Consortium (IDWGSC)"/>
            <person name="Milanesi L."/>
        </authorList>
    </citation>
    <scope>NUCLEOTIDE SEQUENCE [LARGE SCALE GENOMIC DNA]</scope>
    <source>
        <strain evidence="9">cv. Svevo</strain>
    </source>
</reference>
<feature type="transmembrane region" description="Helical" evidence="7">
    <location>
        <begin position="520"/>
        <end position="539"/>
    </location>
</feature>
<evidence type="ECO:0000256" key="7">
    <source>
        <dbReference type="SAM" id="Phobius"/>
    </source>
</evidence>
<feature type="compositionally biased region" description="Basic residues" evidence="6">
    <location>
        <begin position="103"/>
        <end position="118"/>
    </location>
</feature>
<protein>
    <recommendedName>
        <fullName evidence="10">Citrate transporter-like domain-containing protein</fullName>
    </recommendedName>
</protein>
<dbReference type="PANTHER" id="PTHR43302:SF3">
    <property type="entry name" value="OS10G0447900 PROTEIN"/>
    <property type="match status" value="1"/>
</dbReference>
<evidence type="ECO:0000313" key="9">
    <source>
        <dbReference type="Proteomes" id="UP000324705"/>
    </source>
</evidence>
<dbReference type="EMBL" id="LT934112">
    <property type="protein sequence ID" value="VAH15995.1"/>
    <property type="molecule type" value="Genomic_DNA"/>
</dbReference>
<feature type="region of interest" description="Disordered" evidence="6">
    <location>
        <begin position="103"/>
        <end position="133"/>
    </location>
</feature>
<evidence type="ECO:0000256" key="6">
    <source>
        <dbReference type="SAM" id="MobiDB-lite"/>
    </source>
</evidence>
<keyword evidence="5 7" id="KW-0472">Membrane</keyword>
<dbReference type="AlphaFoldDB" id="A0A9R0QQV6"/>
<evidence type="ECO:0000256" key="3">
    <source>
        <dbReference type="ARBA" id="ARBA00022692"/>
    </source>
</evidence>
<dbReference type="PANTHER" id="PTHR43302">
    <property type="entry name" value="TRANSPORTER ARSB-RELATED"/>
    <property type="match status" value="1"/>
</dbReference>
<sequence>MRGLLHLLGAGRLPVRALHAGGPDGGVSAGRHAHGALPRHDPRAGLRRHRPPHPRPPLRHHGRQHLPRARRHVPVPRQHALLEEPRQQGPSLPRLPRLRRRQRALHQRHHLRRAHRVHPQGGPAEQPAPAALPPRPRLQLQHRLLRHAHRQPAEPRHRRHQRHLLRLLPLRHLPGHDRGSHHQHLHPPLLLLEAPLRRQGAGPRVGRGAGRRCGRRRGHLAPVHAGADVARQLGKRRRRLHERAHPQERQHEQEQELQLRGRPRHPGRHQVGARVQHVAGDGGGVHGVRPARRWPPEGDQDDQPPAQRDHRGRARAYLRGRREGEAARRGGGEAEEVEGARVEDRRVPHDARDARVSPHGAQHVLDRHHRRPRPPGARFHRRTSMPREGILLVVDLLLRDVHNGGWLQQNRHTQRAVGAGGAAREDRQRQRDRASCRCDSCSFKCCLKCSNSVLLLGTRVAASAGAISPASEKKAWLILAWVSTVAGNLTLLGSAANLIVCEQARRAQFHGYNLTFWSHLRFGVPSTIIVTAIGLIIVVSY</sequence>
<comment type="subcellular location">
    <subcellularLocation>
        <location evidence="1">Cell membrane</location>
        <topology evidence="1">Multi-pass membrane protein</topology>
    </subcellularLocation>
</comment>
<feature type="compositionally biased region" description="Basic and acidic residues" evidence="6">
    <location>
        <begin position="320"/>
        <end position="356"/>
    </location>
</feature>
<dbReference type="Gramene" id="TRITD1Bv1G088230.5">
    <property type="protein sequence ID" value="TRITD1Bv1G088230.5"/>
    <property type="gene ID" value="TRITD1Bv1G088230"/>
</dbReference>
<evidence type="ECO:0000313" key="8">
    <source>
        <dbReference type="EMBL" id="VAH15995.1"/>
    </source>
</evidence>
<evidence type="ECO:0000256" key="2">
    <source>
        <dbReference type="ARBA" id="ARBA00022475"/>
    </source>
</evidence>
<organism evidence="8 9">
    <name type="scientific">Triticum turgidum subsp. durum</name>
    <name type="common">Durum wheat</name>
    <name type="synonym">Triticum durum</name>
    <dbReference type="NCBI Taxonomy" id="4567"/>
    <lineage>
        <taxon>Eukaryota</taxon>
        <taxon>Viridiplantae</taxon>
        <taxon>Streptophyta</taxon>
        <taxon>Embryophyta</taxon>
        <taxon>Tracheophyta</taxon>
        <taxon>Spermatophyta</taxon>
        <taxon>Magnoliopsida</taxon>
        <taxon>Liliopsida</taxon>
        <taxon>Poales</taxon>
        <taxon>Poaceae</taxon>
        <taxon>BOP clade</taxon>
        <taxon>Pooideae</taxon>
        <taxon>Triticodae</taxon>
        <taxon>Triticeae</taxon>
        <taxon>Triticinae</taxon>
        <taxon>Triticum</taxon>
    </lineage>
</organism>
<evidence type="ECO:0000256" key="5">
    <source>
        <dbReference type="ARBA" id="ARBA00023136"/>
    </source>
</evidence>
<feature type="compositionally biased region" description="Basic residues" evidence="6">
    <location>
        <begin position="366"/>
        <end position="381"/>
    </location>
</feature>
<keyword evidence="3 7" id="KW-0812">Transmembrane</keyword>
<feature type="region of interest" description="Disordered" evidence="6">
    <location>
        <begin position="79"/>
        <end position="98"/>
    </location>
</feature>
<keyword evidence="2" id="KW-1003">Cell membrane</keyword>
<dbReference type="Proteomes" id="UP000324705">
    <property type="component" value="Chromosome 1B"/>
</dbReference>
<feature type="compositionally biased region" description="Basic residues" evidence="6">
    <location>
        <begin position="310"/>
        <end position="319"/>
    </location>
</feature>